<evidence type="ECO:0000256" key="2">
    <source>
        <dbReference type="ARBA" id="ARBA00023004"/>
    </source>
</evidence>
<dbReference type="InterPro" id="IPR005123">
    <property type="entry name" value="Oxoglu/Fe-dep_dioxygenase_dom"/>
</dbReference>
<evidence type="ECO:0000256" key="1">
    <source>
        <dbReference type="ARBA" id="ARBA00022723"/>
    </source>
</evidence>
<organism evidence="5 6">
    <name type="scientific">Sphagnum troendelagicum</name>
    <dbReference type="NCBI Taxonomy" id="128251"/>
    <lineage>
        <taxon>Eukaryota</taxon>
        <taxon>Viridiplantae</taxon>
        <taxon>Streptophyta</taxon>
        <taxon>Embryophyta</taxon>
        <taxon>Bryophyta</taxon>
        <taxon>Sphagnophytina</taxon>
        <taxon>Sphagnopsida</taxon>
        <taxon>Sphagnales</taxon>
        <taxon>Sphagnaceae</taxon>
        <taxon>Sphagnum</taxon>
    </lineage>
</organism>
<dbReference type="Proteomes" id="UP001497512">
    <property type="component" value="Chromosome 10"/>
</dbReference>
<feature type="domain" description="Fe2OG dioxygenase" evidence="4">
    <location>
        <begin position="216"/>
        <end position="316"/>
    </location>
</feature>
<dbReference type="PANTHER" id="PTHR47990">
    <property type="entry name" value="2-OXOGLUTARATE (2OG) AND FE(II)-DEPENDENT OXYGENASE SUPERFAMILY PROTEIN-RELATED"/>
    <property type="match status" value="1"/>
</dbReference>
<name>A0ABP0TD15_9BRYO</name>
<evidence type="ECO:0000313" key="5">
    <source>
        <dbReference type="EMBL" id="CAK9193542.1"/>
    </source>
</evidence>
<dbReference type="InterPro" id="IPR044861">
    <property type="entry name" value="IPNS-like_FE2OG_OXY"/>
</dbReference>
<evidence type="ECO:0000313" key="6">
    <source>
        <dbReference type="Proteomes" id="UP001497512"/>
    </source>
</evidence>
<dbReference type="Gene3D" id="2.60.120.330">
    <property type="entry name" value="B-lactam Antibiotic, Isopenicillin N Synthase, Chain"/>
    <property type="match status" value="1"/>
</dbReference>
<dbReference type="Pfam" id="PF03171">
    <property type="entry name" value="2OG-FeII_Oxy"/>
    <property type="match status" value="1"/>
</dbReference>
<proteinExistence type="inferred from homology"/>
<protein>
    <recommendedName>
        <fullName evidence="4">Fe2OG dioxygenase domain-containing protein</fullName>
    </recommendedName>
</protein>
<keyword evidence="1 3" id="KW-0479">Metal-binding</keyword>
<sequence length="372" mass="40988">MFSLSAPLLAGSGQFSLKCKDISTSACRSHLPNQSFVSQTVTSPPSELSMGSLDPPPPAIPIIDLAAVRAASLQGSSKTRGGAVLATACKEWGIFQALNHGVPEELIERYRTQMLSLFSLPMERKQAAERSPMTQIRGYQMRENAGPLELFQVEAGNEGVVRDYAQTLFPHSSPSEFCAIYKECNVAFWNLAMEILDLLIAELGVNPSHFDVFKTEAEGILRANFYHRSESTEQVLGLNPHMDGGLLTILLQDDVSGLEVVKDGQWVRVMPHKHALCINMADMLQVLTNGHLKSVQHRAVVSKTGARLTAAYFVVPKPSVAVTSAPEFVDANNPPLYRPFTWREFTERQMRVKPNPSTLPYFKAAAISHHQS</sequence>
<dbReference type="PROSITE" id="PS51471">
    <property type="entry name" value="FE2OG_OXY"/>
    <property type="match status" value="1"/>
</dbReference>
<dbReference type="EMBL" id="OZ019902">
    <property type="protein sequence ID" value="CAK9193542.1"/>
    <property type="molecule type" value="Genomic_DNA"/>
</dbReference>
<evidence type="ECO:0000256" key="3">
    <source>
        <dbReference type="RuleBase" id="RU003682"/>
    </source>
</evidence>
<reference evidence="5" key="1">
    <citation type="submission" date="2024-02" db="EMBL/GenBank/DDBJ databases">
        <authorList>
            <consortium name="ELIXIR-Norway"/>
            <consortium name="Elixir Norway"/>
        </authorList>
    </citation>
    <scope>NUCLEOTIDE SEQUENCE</scope>
</reference>
<dbReference type="SUPFAM" id="SSF51197">
    <property type="entry name" value="Clavaminate synthase-like"/>
    <property type="match status" value="1"/>
</dbReference>
<dbReference type="InterPro" id="IPR050231">
    <property type="entry name" value="Iron_ascorbate_oxido_reductase"/>
</dbReference>
<gene>
    <name evidence="5" type="ORF">CSSPTR1EN2_LOCUS2078</name>
</gene>
<keyword evidence="6" id="KW-1185">Reference proteome</keyword>
<dbReference type="Pfam" id="PF14226">
    <property type="entry name" value="DIOX_N"/>
    <property type="match status" value="1"/>
</dbReference>
<keyword evidence="2 3" id="KW-0408">Iron</keyword>
<keyword evidence="3" id="KW-0560">Oxidoreductase</keyword>
<dbReference type="InterPro" id="IPR026992">
    <property type="entry name" value="DIOX_N"/>
</dbReference>
<accession>A0ABP0TD15</accession>
<dbReference type="InterPro" id="IPR027443">
    <property type="entry name" value="IPNS-like_sf"/>
</dbReference>
<evidence type="ECO:0000259" key="4">
    <source>
        <dbReference type="PROSITE" id="PS51471"/>
    </source>
</evidence>
<comment type="similarity">
    <text evidence="3">Belongs to the iron/ascorbate-dependent oxidoreductase family.</text>
</comment>